<gene>
    <name evidence="1" type="ORF">D7D52_35870</name>
</gene>
<dbReference type="OrthoDB" id="4541444at2"/>
<evidence type="ECO:0000313" key="1">
    <source>
        <dbReference type="EMBL" id="AYF78318.1"/>
    </source>
</evidence>
<name>A0A386ZLK9_9NOCA</name>
<dbReference type="AlphaFoldDB" id="A0A386ZLK9"/>
<proteinExistence type="predicted"/>
<protein>
    <submittedName>
        <fullName evidence="1">Uncharacterized protein</fullName>
    </submittedName>
</protein>
<reference evidence="1 2" key="1">
    <citation type="submission" date="2018-09" db="EMBL/GenBank/DDBJ databases">
        <title>Nocardia yunnanensis sp. nov., an actinomycete isolated from a soil sample.</title>
        <authorList>
            <person name="Zhang J."/>
        </authorList>
    </citation>
    <scope>NUCLEOTIDE SEQUENCE [LARGE SCALE GENOMIC DNA]</scope>
    <source>
        <strain evidence="1 2">CFHS0054</strain>
    </source>
</reference>
<sequence length="114" mass="12962">MVRKRLDEAARRRARFQEPDRYAVAVSGSSVHRLDCRVVRESTGTLAFEGEDEREGGLFDSEVHHYTHDGVMPGLPHLALTLDEYDRWRAERTGPQGGLRYRLCKVCDPPVPLA</sequence>
<keyword evidence="2" id="KW-1185">Reference proteome</keyword>
<evidence type="ECO:0000313" key="2">
    <source>
        <dbReference type="Proteomes" id="UP000267164"/>
    </source>
</evidence>
<organism evidence="1 2">
    <name type="scientific">Nocardia yunnanensis</name>
    <dbReference type="NCBI Taxonomy" id="2382165"/>
    <lineage>
        <taxon>Bacteria</taxon>
        <taxon>Bacillati</taxon>
        <taxon>Actinomycetota</taxon>
        <taxon>Actinomycetes</taxon>
        <taxon>Mycobacteriales</taxon>
        <taxon>Nocardiaceae</taxon>
        <taxon>Nocardia</taxon>
    </lineage>
</organism>
<dbReference type="Proteomes" id="UP000267164">
    <property type="component" value="Chromosome"/>
</dbReference>
<dbReference type="EMBL" id="CP032568">
    <property type="protein sequence ID" value="AYF78318.1"/>
    <property type="molecule type" value="Genomic_DNA"/>
</dbReference>
<accession>A0A386ZLK9</accession>
<dbReference type="KEGG" id="nyu:D7D52_35870"/>